<evidence type="ECO:0000313" key="1">
    <source>
        <dbReference type="EMBL" id="AIF82749.1"/>
    </source>
</evidence>
<dbReference type="InterPro" id="IPR010287">
    <property type="entry name" value="DUF892_YciF-like"/>
</dbReference>
<dbReference type="HOGENOM" id="CLU_1412405_0_0_2"/>
<dbReference type="Proteomes" id="UP000028194">
    <property type="component" value="Chromosome"/>
</dbReference>
<dbReference type="Gene3D" id="1.20.1260.10">
    <property type="match status" value="1"/>
</dbReference>
<proteinExistence type="predicted"/>
<sequence>MSSPPAINNNNNEKFVQYLNEALAMENAAAERIRSRADETPIEQAKQQLQYHLEQTIQQQNRLKGAISKMGGQPTSSKATLPAFQPMNAPMSVAEQELVRTKEDAIIENAEVTSYKMLMQMAEKAGLKEIVPALQESLQEEVAMVNFISANAPLVLTKLWQELGMYDAAGASFPSYKQQQQKSQDSSVSMAS</sequence>
<dbReference type="eggNOG" id="arCOG11147">
    <property type="taxonomic scope" value="Archaea"/>
</dbReference>
<name>A0A075MU09_9ARCH</name>
<accession>A0A075MU09</accession>
<dbReference type="OrthoDB" id="382758at2157"/>
<organism evidence="1 2">
    <name type="scientific">Candidatus Nitrososphaera evergladensis SR1</name>
    <dbReference type="NCBI Taxonomy" id="1459636"/>
    <lineage>
        <taxon>Archaea</taxon>
        <taxon>Nitrososphaerota</taxon>
        <taxon>Nitrososphaeria</taxon>
        <taxon>Nitrososphaerales</taxon>
        <taxon>Nitrososphaeraceae</taxon>
        <taxon>Nitrososphaera</taxon>
    </lineage>
</organism>
<dbReference type="RefSeq" id="WP_148699657.1">
    <property type="nucleotide sequence ID" value="NZ_CP007174.1"/>
</dbReference>
<dbReference type="SUPFAM" id="SSF47240">
    <property type="entry name" value="Ferritin-like"/>
    <property type="match status" value="1"/>
</dbReference>
<gene>
    <name evidence="1" type="ORF">NTE_00669</name>
</gene>
<dbReference type="InterPro" id="IPR009078">
    <property type="entry name" value="Ferritin-like_SF"/>
</dbReference>
<dbReference type="KEGG" id="nev:NTE_00669"/>
<evidence type="ECO:0000313" key="2">
    <source>
        <dbReference type="Proteomes" id="UP000028194"/>
    </source>
</evidence>
<keyword evidence="2" id="KW-1185">Reference proteome</keyword>
<protein>
    <submittedName>
        <fullName evidence="1">Uncharacterized protein</fullName>
    </submittedName>
</protein>
<dbReference type="AlphaFoldDB" id="A0A075MU09"/>
<dbReference type="InterPro" id="IPR012347">
    <property type="entry name" value="Ferritin-like"/>
</dbReference>
<dbReference type="Pfam" id="PF05974">
    <property type="entry name" value="DUF892"/>
    <property type="match status" value="1"/>
</dbReference>
<dbReference type="GeneID" id="41596528"/>
<reference evidence="1 2" key="1">
    <citation type="journal article" date="2014" name="PLoS ONE">
        <title>Genome Sequence of Candidatus Nitrososphaera evergladensis from Group I.1b Enriched from Everglades Soil Reveals Novel Genomic Features of the Ammonia-Oxidizing Archaea.</title>
        <authorList>
            <person name="Zhalnina K.V."/>
            <person name="Dias R."/>
            <person name="Leonard M.T."/>
            <person name="Dorr de Quadros P."/>
            <person name="Camargo F.A."/>
            <person name="Drew J.C."/>
            <person name="Farmerie W.G."/>
            <person name="Daroub S.H."/>
            <person name="Triplett E.W."/>
        </authorList>
    </citation>
    <scope>NUCLEOTIDE SEQUENCE [LARGE SCALE GENOMIC DNA]</scope>
    <source>
        <strain evidence="1 2">SR1</strain>
    </source>
</reference>
<dbReference type="EMBL" id="CP007174">
    <property type="protein sequence ID" value="AIF82749.1"/>
    <property type="molecule type" value="Genomic_DNA"/>
</dbReference>